<keyword evidence="1" id="KW-1133">Transmembrane helix</keyword>
<feature type="transmembrane region" description="Helical" evidence="1">
    <location>
        <begin position="88"/>
        <end position="110"/>
    </location>
</feature>
<protein>
    <submittedName>
        <fullName evidence="2">Uncharacterized protein</fullName>
    </submittedName>
</protein>
<dbReference type="EMBL" id="AP024483">
    <property type="protein sequence ID" value="BCS83458.1"/>
    <property type="molecule type" value="Genomic_DNA"/>
</dbReference>
<feature type="transmembrane region" description="Helical" evidence="1">
    <location>
        <begin position="56"/>
        <end position="76"/>
    </location>
</feature>
<keyword evidence="1" id="KW-0472">Membrane</keyword>
<reference evidence="2 3" key="1">
    <citation type="submission" date="2021-02" db="EMBL/GenBank/DDBJ databases">
        <title>Cotonvirus japonicus, which uses Golgi apparatus of host cells for its virion factory, phylogenetically links tailed tupanvirus and icosahedral mimivirus.</title>
        <authorList>
            <person name="Takahashi H."/>
            <person name="Fukaya S."/>
            <person name="Song C."/>
            <person name="Murata K."/>
            <person name="Takemura M."/>
        </authorList>
    </citation>
    <scope>NUCLEOTIDE SEQUENCE [LARGE SCALE GENOMIC DNA]</scope>
</reference>
<dbReference type="GeneID" id="80558663"/>
<evidence type="ECO:0000256" key="1">
    <source>
        <dbReference type="SAM" id="Phobius"/>
    </source>
</evidence>
<keyword evidence="1" id="KW-0812">Transmembrane</keyword>
<evidence type="ECO:0000313" key="2">
    <source>
        <dbReference type="EMBL" id="BCS83458.1"/>
    </source>
</evidence>
<keyword evidence="3" id="KW-1185">Reference proteome</keyword>
<feature type="transmembrane region" description="Helical" evidence="1">
    <location>
        <begin position="20"/>
        <end position="44"/>
    </location>
</feature>
<sequence>MDDINEEIKRPSKTARDVPFLLYSSEIIADILLGIILGVLVNLLTDYISAIIGLHGYGKFPVQLILIAITLYLLRIDPTISFPLRSSGYTYGVIFIPVFITAQRNFAIFFSDVYKIF</sequence>
<name>A0ABM7NTF2_9VIRU</name>
<accession>A0ABM7NTF2</accession>
<dbReference type="RefSeq" id="YP_010842066.1">
    <property type="nucleotide sequence ID" value="NC_079139.1"/>
</dbReference>
<proteinExistence type="predicted"/>
<evidence type="ECO:0000313" key="3">
    <source>
        <dbReference type="Proteomes" id="UP001321479"/>
    </source>
</evidence>
<organism evidence="2 3">
    <name type="scientific">Cotonvirus japonicus</name>
    <dbReference type="NCBI Taxonomy" id="2811091"/>
    <lineage>
        <taxon>Viruses</taxon>
        <taxon>Varidnaviria</taxon>
        <taxon>Bamfordvirae</taxon>
        <taxon>Nucleocytoviricota</taxon>
        <taxon>Megaviricetes</taxon>
        <taxon>Imitervirales</taxon>
        <taxon>Mimiviridae</taxon>
        <taxon>Megamimivirinae</taxon>
        <taxon>Cotonvirus</taxon>
        <taxon>Cotonvirus japonicum</taxon>
    </lineage>
</organism>
<dbReference type="Proteomes" id="UP001321479">
    <property type="component" value="Segment"/>
</dbReference>